<organism evidence="6 7">
    <name type="scientific">Fluviicoccus keumensis</name>
    <dbReference type="NCBI Taxonomy" id="1435465"/>
    <lineage>
        <taxon>Bacteria</taxon>
        <taxon>Pseudomonadati</taxon>
        <taxon>Pseudomonadota</taxon>
        <taxon>Gammaproteobacteria</taxon>
        <taxon>Moraxellales</taxon>
        <taxon>Moraxellaceae</taxon>
        <taxon>Fluviicoccus</taxon>
    </lineage>
</organism>
<comment type="subcellular location">
    <subcellularLocation>
        <location evidence="1">Cytoplasm</location>
        <location evidence="1">Nucleoid</location>
    </subcellularLocation>
</comment>
<dbReference type="SUPFAM" id="SSF81273">
    <property type="entry name" value="H-NS histone-like proteins"/>
    <property type="match status" value="1"/>
</dbReference>
<accession>A0A4V2G632</accession>
<evidence type="ECO:0000313" key="6">
    <source>
        <dbReference type="EMBL" id="RZU47166.1"/>
    </source>
</evidence>
<dbReference type="AlphaFoldDB" id="A0A4V2G632"/>
<evidence type="ECO:0000259" key="5">
    <source>
        <dbReference type="SMART" id="SM00528"/>
    </source>
</evidence>
<evidence type="ECO:0000256" key="2">
    <source>
        <dbReference type="ARBA" id="ARBA00010610"/>
    </source>
</evidence>
<dbReference type="PANTHER" id="PTHR38097:SF2">
    <property type="entry name" value="DNA-BINDING PROTEIN STPA"/>
    <property type="match status" value="1"/>
</dbReference>
<dbReference type="GO" id="GO:0003680">
    <property type="term" value="F:minor groove of adenine-thymine-rich DNA binding"/>
    <property type="evidence" value="ECO:0007669"/>
    <property type="project" value="TreeGrafter"/>
</dbReference>
<dbReference type="Gene3D" id="4.10.430.10">
    <property type="entry name" value="Histone-like protein H-NS, C-terminal domain"/>
    <property type="match status" value="1"/>
</dbReference>
<evidence type="ECO:0000256" key="3">
    <source>
        <dbReference type="ARBA" id="ARBA00022490"/>
    </source>
</evidence>
<dbReference type="InterPro" id="IPR027444">
    <property type="entry name" value="H-NS_C_dom"/>
</dbReference>
<dbReference type="GO" id="GO:0032993">
    <property type="term" value="C:protein-DNA complex"/>
    <property type="evidence" value="ECO:0007669"/>
    <property type="project" value="TreeGrafter"/>
</dbReference>
<protein>
    <submittedName>
        <fullName evidence="6">DNA-binding protein H-NS</fullName>
    </submittedName>
</protein>
<feature type="domain" description="DNA-binding protein H-NS-like C-terminal" evidence="5">
    <location>
        <begin position="64"/>
        <end position="109"/>
    </location>
</feature>
<dbReference type="InterPro" id="IPR037150">
    <property type="entry name" value="H-NS_C_dom_sf"/>
</dbReference>
<dbReference type="Pfam" id="PF00816">
    <property type="entry name" value="Histone_HNS"/>
    <property type="match status" value="1"/>
</dbReference>
<keyword evidence="7" id="KW-1185">Reference proteome</keyword>
<dbReference type="GO" id="GO:0005829">
    <property type="term" value="C:cytosol"/>
    <property type="evidence" value="ECO:0007669"/>
    <property type="project" value="TreeGrafter"/>
</dbReference>
<dbReference type="SMART" id="SM00528">
    <property type="entry name" value="HNS"/>
    <property type="match status" value="1"/>
</dbReference>
<dbReference type="EMBL" id="SHKX01000011">
    <property type="protein sequence ID" value="RZU47166.1"/>
    <property type="molecule type" value="Genomic_DNA"/>
</dbReference>
<dbReference type="OrthoDB" id="5297879at2"/>
<keyword evidence="4 6" id="KW-0238">DNA-binding</keyword>
<keyword evidence="3" id="KW-0963">Cytoplasm</keyword>
<proteinExistence type="inferred from homology"/>
<reference evidence="6 7" key="1">
    <citation type="submission" date="2019-02" db="EMBL/GenBank/DDBJ databases">
        <title>Genomic Encyclopedia of Type Strains, Phase IV (KMG-IV): sequencing the most valuable type-strain genomes for metagenomic binning, comparative biology and taxonomic classification.</title>
        <authorList>
            <person name="Goeker M."/>
        </authorList>
    </citation>
    <scope>NUCLEOTIDE SEQUENCE [LARGE SCALE GENOMIC DNA]</scope>
    <source>
        <strain evidence="6 7">DSM 105135</strain>
    </source>
</reference>
<dbReference type="Proteomes" id="UP000292423">
    <property type="component" value="Unassembled WGS sequence"/>
</dbReference>
<dbReference type="GO" id="GO:0001217">
    <property type="term" value="F:DNA-binding transcription repressor activity"/>
    <property type="evidence" value="ECO:0007669"/>
    <property type="project" value="TreeGrafter"/>
</dbReference>
<sequence length="112" mass="12366">MPIDLSGLSAIELNEVITEAKARIADLQREGVKNAYFKVVQIANEVGLTVDELIAQGRGNAAKPAGRGIVPPRYRDPLVPANTWTGRGKRPRWVEERIAKGIQLEDMLIKHV</sequence>
<dbReference type="PANTHER" id="PTHR38097">
    <property type="match status" value="1"/>
</dbReference>
<dbReference type="GO" id="GO:0000976">
    <property type="term" value="F:transcription cis-regulatory region binding"/>
    <property type="evidence" value="ECO:0007669"/>
    <property type="project" value="TreeGrafter"/>
</dbReference>
<comment type="caution">
    <text evidence="6">The sequence shown here is derived from an EMBL/GenBank/DDBJ whole genome shotgun (WGS) entry which is preliminary data.</text>
</comment>
<evidence type="ECO:0000313" key="7">
    <source>
        <dbReference type="Proteomes" id="UP000292423"/>
    </source>
</evidence>
<comment type="similarity">
    <text evidence="2">Belongs to the histone-like protein H-NS family.</text>
</comment>
<evidence type="ECO:0000256" key="4">
    <source>
        <dbReference type="ARBA" id="ARBA00023125"/>
    </source>
</evidence>
<gene>
    <name evidence="6" type="ORF">EV700_1559</name>
</gene>
<dbReference type="RefSeq" id="WP_130412418.1">
    <property type="nucleotide sequence ID" value="NZ_SHKX01000011.1"/>
</dbReference>
<dbReference type="GO" id="GO:0003681">
    <property type="term" value="F:bent DNA binding"/>
    <property type="evidence" value="ECO:0007669"/>
    <property type="project" value="TreeGrafter"/>
</dbReference>
<name>A0A4V2G632_9GAMM</name>
<dbReference type="GO" id="GO:0009295">
    <property type="term" value="C:nucleoid"/>
    <property type="evidence" value="ECO:0007669"/>
    <property type="project" value="UniProtKB-SubCell"/>
</dbReference>
<evidence type="ECO:0000256" key="1">
    <source>
        <dbReference type="ARBA" id="ARBA00004453"/>
    </source>
</evidence>